<dbReference type="Gene3D" id="3.50.80.10">
    <property type="entry name" value="D-tyrosyl-tRNA(Tyr) deacylase"/>
    <property type="match status" value="1"/>
</dbReference>
<proteinExistence type="inferred from homology"/>
<reference evidence="5 6" key="1">
    <citation type="submission" date="2015-09" db="EMBL/GenBank/DDBJ databases">
        <title>Genome sequence of Oxobacter pfennigii DSM 3222.</title>
        <authorList>
            <person name="Poehlein A."/>
            <person name="Bengelsdorf F.R."/>
            <person name="Schiel-Bengelsdorf B."/>
            <person name="Duerre P."/>
            <person name="Daniel R."/>
        </authorList>
    </citation>
    <scope>NUCLEOTIDE SEQUENCE [LARGE SCALE GENOMIC DNA]</scope>
    <source>
        <strain evidence="5 6">DSM 3222</strain>
    </source>
</reference>
<comment type="caution">
    <text evidence="5">The sequence shown here is derived from an EMBL/GenBank/DDBJ whole genome shotgun (WGS) entry which is preliminary data.</text>
</comment>
<comment type="subunit">
    <text evidence="4">Homodimer.</text>
</comment>
<keyword evidence="2 4" id="KW-0820">tRNA-binding</keyword>
<keyword evidence="4" id="KW-0694">RNA-binding</keyword>
<name>A0A0N8NTJ2_9CLOT</name>
<evidence type="ECO:0000313" key="5">
    <source>
        <dbReference type="EMBL" id="KPU44984.1"/>
    </source>
</evidence>
<comment type="catalytic activity">
    <reaction evidence="4">
        <text>glycyl-tRNA(Ala) + H2O = tRNA(Ala) + glycine + H(+)</text>
        <dbReference type="Rhea" id="RHEA:53744"/>
        <dbReference type="Rhea" id="RHEA-COMP:9657"/>
        <dbReference type="Rhea" id="RHEA-COMP:13640"/>
        <dbReference type="ChEBI" id="CHEBI:15377"/>
        <dbReference type="ChEBI" id="CHEBI:15378"/>
        <dbReference type="ChEBI" id="CHEBI:57305"/>
        <dbReference type="ChEBI" id="CHEBI:78442"/>
        <dbReference type="ChEBI" id="CHEBI:78522"/>
    </reaction>
</comment>
<dbReference type="GO" id="GO:0043908">
    <property type="term" value="F:Ser(Gly)-tRNA(Ala) hydrolase activity"/>
    <property type="evidence" value="ECO:0007669"/>
    <property type="project" value="UniProtKB-UniRule"/>
</dbReference>
<dbReference type="FunFam" id="3.50.80.10:FF:000001">
    <property type="entry name" value="D-aminoacyl-tRNA deacylase"/>
    <property type="match status" value="1"/>
</dbReference>
<dbReference type="PANTHER" id="PTHR10472">
    <property type="entry name" value="D-TYROSYL-TRNA TYR DEACYLASE"/>
    <property type="match status" value="1"/>
</dbReference>
<dbReference type="GO" id="GO:0106026">
    <property type="term" value="F:Gly-tRNA(Ala) deacylase activity"/>
    <property type="evidence" value="ECO:0007669"/>
    <property type="project" value="UniProtKB-UniRule"/>
</dbReference>
<sequence length="149" mass="16779">MRAVVQRVDNSEVIVDEKIKGSINCGLAVFLGVEEGDTEEDSKYLADKIINLRIFEDENDKMNLSLLDIKGEILAVSQFTLLGDCRKGRRPNFMAAAKPETAVELYNKFIDYVRINNIKVETGVFQAHMTVKIINNGPVTILLDSRKNF</sequence>
<organism evidence="5 6">
    <name type="scientific">Oxobacter pfennigii</name>
    <dbReference type="NCBI Taxonomy" id="36849"/>
    <lineage>
        <taxon>Bacteria</taxon>
        <taxon>Bacillati</taxon>
        <taxon>Bacillota</taxon>
        <taxon>Clostridia</taxon>
        <taxon>Eubacteriales</taxon>
        <taxon>Clostridiaceae</taxon>
        <taxon>Oxobacter</taxon>
    </lineage>
</organism>
<comment type="domain">
    <text evidence="4">A Gly-cisPro motif from one monomer fits into the active site of the other monomer to allow specific chiral rejection of L-amino acids.</text>
</comment>
<evidence type="ECO:0000256" key="4">
    <source>
        <dbReference type="HAMAP-Rule" id="MF_00518"/>
    </source>
</evidence>
<comment type="subcellular location">
    <subcellularLocation>
        <location evidence="4">Cytoplasm</location>
    </subcellularLocation>
</comment>
<feature type="short sequence motif" description="Gly-cisPro motif, important for rejection of L-amino acids" evidence="4">
    <location>
        <begin position="137"/>
        <end position="138"/>
    </location>
</feature>
<dbReference type="SUPFAM" id="SSF69500">
    <property type="entry name" value="DTD-like"/>
    <property type="match status" value="1"/>
</dbReference>
<comment type="function">
    <text evidence="4">An aminoacyl-tRNA editing enzyme that deacylates mischarged D-aminoacyl-tRNAs. Also deacylates mischarged glycyl-tRNA(Ala), protecting cells against glycine mischarging by AlaRS. Acts via tRNA-based rather than protein-based catalysis; rejects L-amino acids rather than detecting D-amino acids in the active site. By recycling D-aminoacyl-tRNA to D-amino acids and free tRNA molecules, this enzyme counteracts the toxicity associated with the formation of D-aminoacyl-tRNA entities in vivo and helps enforce protein L-homochirality.</text>
</comment>
<dbReference type="OrthoDB" id="9801395at2"/>
<dbReference type="Proteomes" id="UP000050326">
    <property type="component" value="Unassembled WGS sequence"/>
</dbReference>
<dbReference type="GO" id="GO:0019478">
    <property type="term" value="P:D-amino acid catabolic process"/>
    <property type="evidence" value="ECO:0007669"/>
    <property type="project" value="UniProtKB-UniRule"/>
</dbReference>
<comment type="similarity">
    <text evidence="1 4">Belongs to the DTD family.</text>
</comment>
<dbReference type="RefSeq" id="WP_054874530.1">
    <property type="nucleotide sequence ID" value="NZ_LKET01000028.1"/>
</dbReference>
<dbReference type="CDD" id="cd00563">
    <property type="entry name" value="Dtyr_deacylase"/>
    <property type="match status" value="1"/>
</dbReference>
<dbReference type="AlphaFoldDB" id="A0A0N8NTJ2"/>
<evidence type="ECO:0000256" key="3">
    <source>
        <dbReference type="ARBA" id="ARBA00022801"/>
    </source>
</evidence>
<dbReference type="GO" id="GO:0051500">
    <property type="term" value="F:D-tyrosyl-tRNA(Tyr) deacylase activity"/>
    <property type="evidence" value="ECO:0007669"/>
    <property type="project" value="TreeGrafter"/>
</dbReference>
<protein>
    <recommendedName>
        <fullName evidence="4">D-aminoacyl-tRNA deacylase</fullName>
        <shortName evidence="4">DTD</shortName>
        <ecNumber evidence="4">3.1.1.96</ecNumber>
    </recommendedName>
    <alternativeName>
        <fullName evidence="4">Gly-tRNA(Ala) deacylase</fullName>
        <ecNumber evidence="4">3.1.1.-</ecNumber>
    </alternativeName>
</protein>
<dbReference type="STRING" id="36849.OXPF_14620"/>
<keyword evidence="4" id="KW-0963">Cytoplasm</keyword>
<dbReference type="EC" id="3.1.1.-" evidence="4"/>
<dbReference type="EC" id="3.1.1.96" evidence="4"/>
<dbReference type="EMBL" id="LKET01000028">
    <property type="protein sequence ID" value="KPU44984.1"/>
    <property type="molecule type" value="Genomic_DNA"/>
</dbReference>
<gene>
    <name evidence="4 5" type="primary">dtd</name>
    <name evidence="5" type="ORF">OXPF_14620</name>
</gene>
<dbReference type="PATRIC" id="fig|36849.3.peg.1550"/>
<keyword evidence="6" id="KW-1185">Reference proteome</keyword>
<keyword evidence="3 4" id="KW-0378">Hydrolase</keyword>
<dbReference type="HAMAP" id="MF_00518">
    <property type="entry name" value="Deacylase_Dtd"/>
    <property type="match status" value="1"/>
</dbReference>
<dbReference type="GO" id="GO:0005737">
    <property type="term" value="C:cytoplasm"/>
    <property type="evidence" value="ECO:0007669"/>
    <property type="project" value="UniProtKB-SubCell"/>
</dbReference>
<dbReference type="NCBIfam" id="TIGR00256">
    <property type="entry name" value="D-aminoacyl-tRNA deacylase"/>
    <property type="match status" value="1"/>
</dbReference>
<dbReference type="InterPro" id="IPR023509">
    <property type="entry name" value="DTD-like_sf"/>
</dbReference>
<evidence type="ECO:0000313" key="6">
    <source>
        <dbReference type="Proteomes" id="UP000050326"/>
    </source>
</evidence>
<comment type="catalytic activity">
    <reaction evidence="4">
        <text>a D-aminoacyl-tRNA + H2O = a tRNA + a D-alpha-amino acid + H(+)</text>
        <dbReference type="Rhea" id="RHEA:13953"/>
        <dbReference type="Rhea" id="RHEA-COMP:10123"/>
        <dbReference type="Rhea" id="RHEA-COMP:10124"/>
        <dbReference type="ChEBI" id="CHEBI:15377"/>
        <dbReference type="ChEBI" id="CHEBI:15378"/>
        <dbReference type="ChEBI" id="CHEBI:59871"/>
        <dbReference type="ChEBI" id="CHEBI:78442"/>
        <dbReference type="ChEBI" id="CHEBI:79333"/>
        <dbReference type="EC" id="3.1.1.96"/>
    </reaction>
</comment>
<dbReference type="PANTHER" id="PTHR10472:SF5">
    <property type="entry name" value="D-AMINOACYL-TRNA DEACYLASE 1"/>
    <property type="match status" value="1"/>
</dbReference>
<dbReference type="GO" id="GO:0000049">
    <property type="term" value="F:tRNA binding"/>
    <property type="evidence" value="ECO:0007669"/>
    <property type="project" value="UniProtKB-UniRule"/>
</dbReference>
<dbReference type="InterPro" id="IPR003732">
    <property type="entry name" value="Daa-tRNA_deacyls_DTD"/>
</dbReference>
<evidence type="ECO:0000256" key="2">
    <source>
        <dbReference type="ARBA" id="ARBA00022555"/>
    </source>
</evidence>
<dbReference type="Pfam" id="PF02580">
    <property type="entry name" value="Tyr_Deacylase"/>
    <property type="match status" value="1"/>
</dbReference>
<accession>A0A0N8NTJ2</accession>
<evidence type="ECO:0000256" key="1">
    <source>
        <dbReference type="ARBA" id="ARBA00009673"/>
    </source>
</evidence>